<feature type="transmembrane region" description="Helical" evidence="2">
    <location>
        <begin position="306"/>
        <end position="324"/>
    </location>
</feature>
<evidence type="ECO:0000256" key="2">
    <source>
        <dbReference type="SAM" id="Phobius"/>
    </source>
</evidence>
<name>A0AAD7P1F2_9AGAR</name>
<dbReference type="Proteomes" id="UP001215280">
    <property type="component" value="Unassembled WGS sequence"/>
</dbReference>
<organism evidence="3 4">
    <name type="scientific">Mycena maculata</name>
    <dbReference type="NCBI Taxonomy" id="230809"/>
    <lineage>
        <taxon>Eukaryota</taxon>
        <taxon>Fungi</taxon>
        <taxon>Dikarya</taxon>
        <taxon>Basidiomycota</taxon>
        <taxon>Agaricomycotina</taxon>
        <taxon>Agaricomycetes</taxon>
        <taxon>Agaricomycetidae</taxon>
        <taxon>Agaricales</taxon>
        <taxon>Marasmiineae</taxon>
        <taxon>Mycenaceae</taxon>
        <taxon>Mycena</taxon>
    </lineage>
</organism>
<evidence type="ECO:0000256" key="1">
    <source>
        <dbReference type="SAM" id="MobiDB-lite"/>
    </source>
</evidence>
<dbReference type="PANTHER" id="PTHR37848">
    <property type="entry name" value="EXPRESSED PROTEIN"/>
    <property type="match status" value="1"/>
</dbReference>
<comment type="caution">
    <text evidence="3">The sequence shown here is derived from an EMBL/GenBank/DDBJ whole genome shotgun (WGS) entry which is preliminary data.</text>
</comment>
<feature type="region of interest" description="Disordered" evidence="1">
    <location>
        <begin position="355"/>
        <end position="379"/>
    </location>
</feature>
<keyword evidence="4" id="KW-1185">Reference proteome</keyword>
<gene>
    <name evidence="3" type="ORF">DFH07DRAFT_789015</name>
</gene>
<protein>
    <submittedName>
        <fullName evidence="3">Uncharacterized protein</fullName>
    </submittedName>
</protein>
<sequence>MILPPSYKQHEEQDQEFNQPGPSGSGPPQFQDDPASAILIDFSDDTLAHSAGIHHGEELPPGFAPYEAEYFNSGGNIISHDHHLNSDGEALYRFLLSQSTVNPEFRLHCRGMHTETRYRHVTDRQPDGRTRTRRESFTETVVDFDFHIDASQFSGPVHWSVDDSEPVYRGGLVREIDSPEGKREATRAEIKLFKGWLADRTARGLPPWVTSVDAWSDGTSPNATVLKSSRTLRQWADEYCASPKYLKEFTYEKVVYGWNIRQLENAIRASILVAPYQGNIQVQFKTSASTIHIRPDNRLSRMLSNGWLKFLSIILLVFPFIWLFKRFHSRGGGSWSVCGGAYALKRWVPVEPGAQDVSTLKGRPPPAEDRTLVTQDGSSSLTGVREGEWFRKWQPTIVRAVCNRYQSSTPIYQTAEEDVPAAQVLDGY</sequence>
<keyword evidence="2" id="KW-0812">Transmembrane</keyword>
<keyword evidence="2" id="KW-0472">Membrane</keyword>
<feature type="region of interest" description="Disordered" evidence="1">
    <location>
        <begin position="1"/>
        <end position="34"/>
    </location>
</feature>
<accession>A0AAD7P1F2</accession>
<evidence type="ECO:0000313" key="4">
    <source>
        <dbReference type="Proteomes" id="UP001215280"/>
    </source>
</evidence>
<dbReference type="PANTHER" id="PTHR37848:SF1">
    <property type="entry name" value="SUN DOMAIN-CONTAINING PROTEIN"/>
    <property type="match status" value="1"/>
</dbReference>
<dbReference type="EMBL" id="JARJLG010000002">
    <property type="protein sequence ID" value="KAJ7783756.1"/>
    <property type="molecule type" value="Genomic_DNA"/>
</dbReference>
<dbReference type="AlphaFoldDB" id="A0AAD7P1F2"/>
<evidence type="ECO:0000313" key="3">
    <source>
        <dbReference type="EMBL" id="KAJ7783756.1"/>
    </source>
</evidence>
<keyword evidence="2" id="KW-1133">Transmembrane helix</keyword>
<proteinExistence type="predicted"/>
<reference evidence="3" key="1">
    <citation type="submission" date="2023-03" db="EMBL/GenBank/DDBJ databases">
        <title>Massive genome expansion in bonnet fungi (Mycena s.s.) driven by repeated elements and novel gene families across ecological guilds.</title>
        <authorList>
            <consortium name="Lawrence Berkeley National Laboratory"/>
            <person name="Harder C.B."/>
            <person name="Miyauchi S."/>
            <person name="Viragh M."/>
            <person name="Kuo A."/>
            <person name="Thoen E."/>
            <person name="Andreopoulos B."/>
            <person name="Lu D."/>
            <person name="Skrede I."/>
            <person name="Drula E."/>
            <person name="Henrissat B."/>
            <person name="Morin E."/>
            <person name="Kohler A."/>
            <person name="Barry K."/>
            <person name="LaButti K."/>
            <person name="Morin E."/>
            <person name="Salamov A."/>
            <person name="Lipzen A."/>
            <person name="Mereny Z."/>
            <person name="Hegedus B."/>
            <person name="Baldrian P."/>
            <person name="Stursova M."/>
            <person name="Weitz H."/>
            <person name="Taylor A."/>
            <person name="Grigoriev I.V."/>
            <person name="Nagy L.G."/>
            <person name="Martin F."/>
            <person name="Kauserud H."/>
        </authorList>
    </citation>
    <scope>NUCLEOTIDE SEQUENCE</scope>
    <source>
        <strain evidence="3">CBHHK188m</strain>
    </source>
</reference>